<proteinExistence type="predicted"/>
<keyword evidence="2" id="KW-0472">Membrane</keyword>
<evidence type="ECO:0000313" key="3">
    <source>
        <dbReference type="EMBL" id="TLP59489.1"/>
    </source>
</evidence>
<gene>
    <name evidence="3" type="ORF">FED44_14310</name>
</gene>
<evidence type="ECO:0000313" key="4">
    <source>
        <dbReference type="Proteomes" id="UP000309033"/>
    </source>
</evidence>
<keyword evidence="4" id="KW-1185">Reference proteome</keyword>
<comment type="caution">
    <text evidence="3">The sequence shown here is derived from an EMBL/GenBank/DDBJ whole genome shotgun (WGS) entry which is preliminary data.</text>
</comment>
<feature type="region of interest" description="Disordered" evidence="1">
    <location>
        <begin position="82"/>
        <end position="110"/>
    </location>
</feature>
<feature type="compositionally biased region" description="Basic and acidic residues" evidence="1">
    <location>
        <begin position="82"/>
        <end position="96"/>
    </location>
</feature>
<reference evidence="3" key="1">
    <citation type="submission" date="2019-05" db="EMBL/GenBank/DDBJ databases">
        <title>Isolation, diversity and antifungal activity of Actinobacteria from wheat.</title>
        <authorList>
            <person name="Yu B."/>
        </authorList>
    </citation>
    <scope>NUCLEOTIDE SEQUENCE [LARGE SCALE GENOMIC DNA]</scope>
    <source>
        <strain evidence="3">NEAU-HEGS1-5</strain>
    </source>
</reference>
<keyword evidence="2" id="KW-1133">Transmembrane helix</keyword>
<name>A0A5R8Z165_9ACTN</name>
<dbReference type="EMBL" id="VANP01000005">
    <property type="protein sequence ID" value="TLP59489.1"/>
    <property type="molecule type" value="Genomic_DNA"/>
</dbReference>
<protein>
    <submittedName>
        <fullName evidence="3">Uncharacterized protein</fullName>
    </submittedName>
</protein>
<evidence type="ECO:0000256" key="1">
    <source>
        <dbReference type="SAM" id="MobiDB-lite"/>
    </source>
</evidence>
<organism evidence="3 4">
    <name type="scientific">Microbispora triticiradicis</name>
    <dbReference type="NCBI Taxonomy" id="2200763"/>
    <lineage>
        <taxon>Bacteria</taxon>
        <taxon>Bacillati</taxon>
        <taxon>Actinomycetota</taxon>
        <taxon>Actinomycetes</taxon>
        <taxon>Streptosporangiales</taxon>
        <taxon>Streptosporangiaceae</taxon>
        <taxon>Microbispora</taxon>
    </lineage>
</organism>
<evidence type="ECO:0000256" key="2">
    <source>
        <dbReference type="SAM" id="Phobius"/>
    </source>
</evidence>
<accession>A0A5R8Z165</accession>
<keyword evidence="2" id="KW-0812">Transmembrane</keyword>
<sequence length="110" mass="11343">MGRAAAVLGGGGTLAAAAVSPSAAVALGVVALAVLLIVAGVVFHSSEAPVRRFERLIKAVRPAAGPFRKSVGGRRVVAGDVRVHPARDRVRQDPVEHAGTSRPKDRVQPR</sequence>
<dbReference type="AlphaFoldDB" id="A0A5R8Z165"/>
<dbReference type="Proteomes" id="UP000309033">
    <property type="component" value="Unassembled WGS sequence"/>
</dbReference>
<feature type="transmembrane region" description="Helical" evidence="2">
    <location>
        <begin position="27"/>
        <end position="45"/>
    </location>
</feature>